<gene>
    <name evidence="2" type="ORF">DW150_18795</name>
</gene>
<reference evidence="2 3" key="1">
    <citation type="submission" date="2018-08" db="EMBL/GenBank/DDBJ databases">
        <title>A genome reference for cultivated species of the human gut microbiota.</title>
        <authorList>
            <person name="Zou Y."/>
            <person name="Xue W."/>
            <person name="Luo G."/>
        </authorList>
    </citation>
    <scope>NUCLEOTIDE SEQUENCE [LARGE SCALE GENOMIC DNA]</scope>
    <source>
        <strain evidence="2 3">AM13-21</strain>
    </source>
</reference>
<dbReference type="PANTHER" id="PTHR37844">
    <property type="entry name" value="SER/THR PROTEIN PHOSPHATASE SUPERFAMILY (AFU_ORTHOLOGUE AFUA_1G14840)"/>
    <property type="match status" value="1"/>
</dbReference>
<dbReference type="Pfam" id="PF00149">
    <property type="entry name" value="Metallophos"/>
    <property type="match status" value="1"/>
</dbReference>
<dbReference type="InterPro" id="IPR029052">
    <property type="entry name" value="Metallo-depent_PP-like"/>
</dbReference>
<dbReference type="InterPro" id="IPR004843">
    <property type="entry name" value="Calcineurin-like_PHP"/>
</dbReference>
<name>A0A415BJJ1_PHOVU</name>
<sequence>MKIQYMSDLHMEFQENSRYLKNNELPVTGDVLVLAGDIFYLRDKVAPLTKFWKWASENYRQVLVVPGNHEYYNYSDVMERGLQWRWMFRENVGYYQNQVVRIDDTDFVLSTLWSRINPNDEYFVWKGMNDFRQIKFDGRLLQVDEFNRMHETCIGFIRKSVEESRATHIVVATHHLPTLQAVAPHHKGSMLNSAFASEYGELIANSRIDAWIYGHSHTNIDTVVGRTRIICNQMGYVFEDEHLMNGFDPARFIEI</sequence>
<dbReference type="PANTHER" id="PTHR37844:SF1">
    <property type="entry name" value="CALCINEURIN-LIKE PHOSPHOESTERASE DOMAIN-CONTAINING PROTEIN"/>
    <property type="match status" value="1"/>
</dbReference>
<dbReference type="RefSeq" id="WP_118291817.1">
    <property type="nucleotide sequence ID" value="NZ_QRLF01000038.1"/>
</dbReference>
<dbReference type="EMBL" id="QRLF01000038">
    <property type="protein sequence ID" value="RHI85790.1"/>
    <property type="molecule type" value="Genomic_DNA"/>
</dbReference>
<proteinExistence type="predicted"/>
<dbReference type="AlphaFoldDB" id="A0A415BJJ1"/>
<feature type="domain" description="Calcineurin-like phosphoesterase" evidence="1">
    <location>
        <begin position="1"/>
        <end position="218"/>
    </location>
</feature>
<comment type="caution">
    <text evidence="2">The sequence shown here is derived from an EMBL/GenBank/DDBJ whole genome shotgun (WGS) entry which is preliminary data.</text>
</comment>
<evidence type="ECO:0000259" key="1">
    <source>
        <dbReference type="Pfam" id="PF00149"/>
    </source>
</evidence>
<dbReference type="SUPFAM" id="SSF56300">
    <property type="entry name" value="Metallo-dependent phosphatases"/>
    <property type="match status" value="1"/>
</dbReference>
<accession>A0A415BJJ1</accession>
<dbReference type="Gene3D" id="3.60.21.10">
    <property type="match status" value="1"/>
</dbReference>
<protein>
    <submittedName>
        <fullName evidence="2">Metallophosphatase</fullName>
    </submittedName>
</protein>
<evidence type="ECO:0000313" key="2">
    <source>
        <dbReference type="EMBL" id="RHI85790.1"/>
    </source>
</evidence>
<organism evidence="2 3">
    <name type="scientific">Phocaeicola vulgatus</name>
    <name type="common">Bacteroides vulgatus</name>
    <dbReference type="NCBI Taxonomy" id="821"/>
    <lineage>
        <taxon>Bacteria</taxon>
        <taxon>Pseudomonadati</taxon>
        <taxon>Bacteroidota</taxon>
        <taxon>Bacteroidia</taxon>
        <taxon>Bacteroidales</taxon>
        <taxon>Bacteroidaceae</taxon>
        <taxon>Phocaeicola</taxon>
    </lineage>
</organism>
<evidence type="ECO:0000313" key="3">
    <source>
        <dbReference type="Proteomes" id="UP000285777"/>
    </source>
</evidence>
<dbReference type="GO" id="GO:0016787">
    <property type="term" value="F:hydrolase activity"/>
    <property type="evidence" value="ECO:0007669"/>
    <property type="project" value="InterPro"/>
</dbReference>
<dbReference type="Proteomes" id="UP000285777">
    <property type="component" value="Unassembled WGS sequence"/>
</dbReference>